<proteinExistence type="predicted"/>
<dbReference type="Proteomes" id="UP000229026">
    <property type="component" value="Unassembled WGS sequence"/>
</dbReference>
<sequence length="190" mass="22018">MLYVGHYTRPNGGENFFRILVLQGDYLKHIEVSLISQKGKFFVGKQLTRQGRVYRDKNDQVIFPKFSDWPEMTEFLTGLMIGEKLEPMPDNASNDLPAIEPEELTGNTAETVWWSLTQQIGMVIDCQGRTARIHWENLKRPGSELAYLAPHEVIRFEKIGPPRQNPERKTTFKWEIFGAEIIKIIKRQGQ</sequence>
<dbReference type="EMBL" id="PFWH01000081">
    <property type="protein sequence ID" value="PJA63156.1"/>
    <property type="molecule type" value="Genomic_DNA"/>
</dbReference>
<reference evidence="2" key="1">
    <citation type="submission" date="2017-09" db="EMBL/GenBank/DDBJ databases">
        <title>Depth-based differentiation of microbial function through sediment-hosted aquifers and enrichment of novel symbionts in the deep terrestrial subsurface.</title>
        <authorList>
            <person name="Probst A.J."/>
            <person name="Ladd B."/>
            <person name="Jarett J.K."/>
            <person name="Geller-Mcgrath D.E."/>
            <person name="Sieber C.M.K."/>
            <person name="Emerson J.B."/>
            <person name="Anantharaman K."/>
            <person name="Thomas B.C."/>
            <person name="Malmstrom R."/>
            <person name="Stieglmeier M."/>
            <person name="Klingl A."/>
            <person name="Woyke T."/>
            <person name="Ryan C.M."/>
            <person name="Banfield J.F."/>
        </authorList>
    </citation>
    <scope>NUCLEOTIDE SEQUENCE [LARGE SCALE GENOMIC DNA]</scope>
</reference>
<gene>
    <name evidence="1" type="ORF">CO161_02545</name>
</gene>
<protein>
    <submittedName>
        <fullName evidence="1">Uncharacterized protein</fullName>
    </submittedName>
</protein>
<accession>A0A2M7YJK1</accession>
<name>A0A2M7YJK1_9BACT</name>
<evidence type="ECO:0000313" key="2">
    <source>
        <dbReference type="Proteomes" id="UP000229026"/>
    </source>
</evidence>
<comment type="caution">
    <text evidence="1">The sequence shown here is derived from an EMBL/GenBank/DDBJ whole genome shotgun (WGS) entry which is preliminary data.</text>
</comment>
<organism evidence="1 2">
    <name type="scientific">Candidatus Portnoybacteria bacterium CG_4_9_14_3_um_filter_44_9</name>
    <dbReference type="NCBI Taxonomy" id="1974806"/>
    <lineage>
        <taxon>Bacteria</taxon>
        <taxon>Candidatus Portnoyibacteriota</taxon>
    </lineage>
</organism>
<evidence type="ECO:0000313" key="1">
    <source>
        <dbReference type="EMBL" id="PJA63156.1"/>
    </source>
</evidence>
<dbReference type="AlphaFoldDB" id="A0A2M7YJK1"/>